<dbReference type="SUPFAM" id="SSF55811">
    <property type="entry name" value="Nudix"/>
    <property type="match status" value="1"/>
</dbReference>
<evidence type="ECO:0000313" key="5">
    <source>
        <dbReference type="Proteomes" id="UP000199708"/>
    </source>
</evidence>
<reference evidence="4 5" key="1">
    <citation type="submission" date="2016-10" db="EMBL/GenBank/DDBJ databases">
        <authorList>
            <person name="de Groot N.N."/>
        </authorList>
    </citation>
    <scope>NUCLEOTIDE SEQUENCE [LARGE SCALE GENOMIC DNA]</scope>
    <source>
        <strain evidence="4 5">ATCC BAA-466</strain>
    </source>
</reference>
<dbReference type="RefSeq" id="WP_090290132.1">
    <property type="nucleotide sequence ID" value="NZ_FNCK01000007.1"/>
</dbReference>
<dbReference type="Pfam" id="PF00293">
    <property type="entry name" value="NUDIX"/>
    <property type="match status" value="1"/>
</dbReference>
<evidence type="ECO:0000256" key="1">
    <source>
        <dbReference type="ARBA" id="ARBA00001946"/>
    </source>
</evidence>
<evidence type="ECO:0000259" key="3">
    <source>
        <dbReference type="PROSITE" id="PS51462"/>
    </source>
</evidence>
<dbReference type="GO" id="GO:0005829">
    <property type="term" value="C:cytosol"/>
    <property type="evidence" value="ECO:0007669"/>
    <property type="project" value="TreeGrafter"/>
</dbReference>
<organism evidence="4 5">
    <name type="scientific">Facklamia miroungae</name>
    <dbReference type="NCBI Taxonomy" id="120956"/>
    <lineage>
        <taxon>Bacteria</taxon>
        <taxon>Bacillati</taxon>
        <taxon>Bacillota</taxon>
        <taxon>Bacilli</taxon>
        <taxon>Lactobacillales</taxon>
        <taxon>Aerococcaceae</taxon>
        <taxon>Facklamia</taxon>
    </lineage>
</organism>
<dbReference type="GO" id="GO:0019693">
    <property type="term" value="P:ribose phosphate metabolic process"/>
    <property type="evidence" value="ECO:0007669"/>
    <property type="project" value="TreeGrafter"/>
</dbReference>
<name>A0A1G7TUS3_9LACT</name>
<dbReference type="PROSITE" id="PS51462">
    <property type="entry name" value="NUDIX"/>
    <property type="match status" value="1"/>
</dbReference>
<dbReference type="OrthoDB" id="9806150at2"/>
<evidence type="ECO:0000256" key="2">
    <source>
        <dbReference type="ARBA" id="ARBA00022801"/>
    </source>
</evidence>
<evidence type="ECO:0000313" key="4">
    <source>
        <dbReference type="EMBL" id="SDG39012.1"/>
    </source>
</evidence>
<feature type="domain" description="Nudix hydrolase" evidence="3">
    <location>
        <begin position="48"/>
        <end position="183"/>
    </location>
</feature>
<dbReference type="GO" id="GO:0006753">
    <property type="term" value="P:nucleoside phosphate metabolic process"/>
    <property type="evidence" value="ECO:0007669"/>
    <property type="project" value="TreeGrafter"/>
</dbReference>
<dbReference type="PANTHER" id="PTHR11839:SF18">
    <property type="entry name" value="NUDIX HYDROLASE DOMAIN-CONTAINING PROTEIN"/>
    <property type="match status" value="1"/>
</dbReference>
<dbReference type="PANTHER" id="PTHR11839">
    <property type="entry name" value="UDP/ADP-SUGAR PYROPHOSPHATASE"/>
    <property type="match status" value="1"/>
</dbReference>
<dbReference type="AlphaFoldDB" id="A0A1G7TUS3"/>
<dbReference type="InterPro" id="IPR015797">
    <property type="entry name" value="NUDIX_hydrolase-like_dom_sf"/>
</dbReference>
<dbReference type="EMBL" id="FNCK01000007">
    <property type="protein sequence ID" value="SDG39012.1"/>
    <property type="molecule type" value="Genomic_DNA"/>
</dbReference>
<dbReference type="InterPro" id="IPR000086">
    <property type="entry name" value="NUDIX_hydrolase_dom"/>
</dbReference>
<dbReference type="Proteomes" id="UP000199708">
    <property type="component" value="Unassembled WGS sequence"/>
</dbReference>
<dbReference type="GO" id="GO:0016787">
    <property type="term" value="F:hydrolase activity"/>
    <property type="evidence" value="ECO:0007669"/>
    <property type="project" value="UniProtKB-KW"/>
</dbReference>
<keyword evidence="2" id="KW-0378">Hydrolase</keyword>
<proteinExistence type="predicted"/>
<gene>
    <name evidence="4" type="ORF">SAMN05421791_10746</name>
</gene>
<dbReference type="CDD" id="cd03424">
    <property type="entry name" value="NUDIX_ADPRase_Nudt5_UGPPase_Nudt14"/>
    <property type="match status" value="1"/>
</dbReference>
<dbReference type="Gene3D" id="3.90.79.10">
    <property type="entry name" value="Nucleoside Triphosphate Pyrophosphohydrolase"/>
    <property type="match status" value="1"/>
</dbReference>
<keyword evidence="5" id="KW-1185">Reference proteome</keyword>
<dbReference type="STRING" id="120956.SAMN05421791_10746"/>
<accession>A0A1G7TUS3</accession>
<protein>
    <submittedName>
        <fullName evidence="4">ADP-ribose pyrophosphatase</fullName>
    </submittedName>
</protein>
<comment type="cofactor">
    <cofactor evidence="1">
        <name>Mg(2+)</name>
        <dbReference type="ChEBI" id="CHEBI:18420"/>
    </cofactor>
</comment>
<sequence length="193" mass="21953">MKDHPHSIPFIKDNETLTINQVYDGSILQLYQNEIRLPNGQKANRELIHHLPAVGILAETKNKQIVLVKQYRPAIARAIYEIPAGIIDQVGNELEDPLLAAQRELNEETGYASSDWEFNSKVYISPGYIDEAIYLFFAKAIEEAKEKLDQDDNEEVSHQLFTAQQIKALIDNGEIMDLKTLYALTIWLNSLEG</sequence>